<dbReference type="InterPro" id="IPR052509">
    <property type="entry name" value="Metal_resp_DNA-bind_regulator"/>
</dbReference>
<accession>A0ABY4C3Z4</accession>
<feature type="transmembrane region" description="Helical" evidence="2">
    <location>
        <begin position="142"/>
        <end position="158"/>
    </location>
</feature>
<feature type="transmembrane region" description="Helical" evidence="2">
    <location>
        <begin position="283"/>
        <end position="302"/>
    </location>
</feature>
<feature type="transmembrane region" description="Helical" evidence="2">
    <location>
        <begin position="197"/>
        <end position="218"/>
    </location>
</feature>
<dbReference type="SUPFAM" id="SSF103481">
    <property type="entry name" value="Multidrug resistance efflux transporter EmrE"/>
    <property type="match status" value="1"/>
</dbReference>
<feature type="transmembrane region" description="Helical" evidence="2">
    <location>
        <begin position="75"/>
        <end position="95"/>
    </location>
</feature>
<evidence type="ECO:0000256" key="2">
    <source>
        <dbReference type="SAM" id="Phobius"/>
    </source>
</evidence>
<protein>
    <submittedName>
        <fullName evidence="5">EamA family transporter</fullName>
    </submittedName>
</protein>
<gene>
    <name evidence="5" type="ORF">MTO99_18220</name>
</gene>
<feature type="domain" description="EamA" evidence="3">
    <location>
        <begin position="166"/>
        <end position="299"/>
    </location>
</feature>
<dbReference type="InterPro" id="IPR037185">
    <property type="entry name" value="EmrE-like"/>
</dbReference>
<name>A0ABY4C3Z4_9MICO</name>
<reference evidence="5 6" key="1">
    <citation type="submission" date="2022-03" db="EMBL/GenBank/DDBJ databases">
        <title>Mucilaginibacter sp. isolated from the gut of Protaetia brevitarsis seulensis larvae.</title>
        <authorList>
            <person name="Won M."/>
            <person name="Kim S.-J."/>
            <person name="Kwon S.-W."/>
        </authorList>
    </citation>
    <scope>NUCLEOTIDE SEQUENCE [LARGE SCALE GENOMIC DNA]</scope>
    <source>
        <strain evidence="5 6">CFWR-12</strain>
    </source>
</reference>
<proteinExistence type="inferred from homology"/>
<comment type="similarity">
    <text evidence="1">Belongs to the EamA transporter family.</text>
</comment>
<evidence type="ECO:0000313" key="5">
    <source>
        <dbReference type="EMBL" id="UOE46193.1"/>
    </source>
</evidence>
<dbReference type="Pfam" id="PF00892">
    <property type="entry name" value="EamA"/>
    <property type="match status" value="1"/>
</dbReference>
<evidence type="ECO:0000313" key="6">
    <source>
        <dbReference type="Proteomes" id="UP000832097"/>
    </source>
</evidence>
<feature type="transmembrane region" description="Helical" evidence="2">
    <location>
        <begin position="224"/>
        <end position="244"/>
    </location>
</feature>
<evidence type="ECO:0000259" key="4">
    <source>
        <dbReference type="Pfam" id="PF03551"/>
    </source>
</evidence>
<feature type="transmembrane region" description="Helical" evidence="2">
    <location>
        <begin position="38"/>
        <end position="55"/>
    </location>
</feature>
<sequence>MRNRATDLGLGAVATLGLGAPFVLISIAQQAMPTATMAAARVVLAAAMLVAVLAVARSPAAAARELGGLLRRHPLAVTVVAIGSAVAPNLLIGAAERHVPTGTIAVILATTPMWIALGATAVGASKLGSGALGADRLRARQWVALPFAILGVALAAGAAAPPESWPWCALALAASFSYAASALVLRRWLHRESALPVVAAEMLVAAVVLMPVAVVAGGQVRWDAAAWAAVAVAGIGCTGAGWLANTALMQRVGAAAASVTSYTSVVVSIALGVVVLAEPLTARVAAGTALLVASIALFVSPARRRAEPLRKDRIVLELSILGFLAESPMHAYELRRRISALTGHVRPVSDGALTPALRRLERRGLLERSESTESGGPPRIVFGLTAAGDDELLHRLRDADGSDVSDRNRWFTVLAFLHHLGDPAEQRAVLERRLAFLEEPSRGFFAEGTPGAQASPFRRGMNAMARDIWQSEHRWLSGAIAGLAT</sequence>
<evidence type="ECO:0000256" key="1">
    <source>
        <dbReference type="ARBA" id="ARBA00007362"/>
    </source>
</evidence>
<keyword evidence="2" id="KW-1133">Transmembrane helix</keyword>
<feature type="transmembrane region" description="Helical" evidence="2">
    <location>
        <begin position="101"/>
        <end position="122"/>
    </location>
</feature>
<keyword evidence="2" id="KW-0812">Transmembrane</keyword>
<dbReference type="InterPro" id="IPR036388">
    <property type="entry name" value="WH-like_DNA-bd_sf"/>
</dbReference>
<dbReference type="RefSeq" id="WP_243559185.1">
    <property type="nucleotide sequence ID" value="NZ_CP094528.1"/>
</dbReference>
<organism evidence="5 6">
    <name type="scientific">Agromyces larvae</name>
    <dbReference type="NCBI Taxonomy" id="2929802"/>
    <lineage>
        <taxon>Bacteria</taxon>
        <taxon>Bacillati</taxon>
        <taxon>Actinomycetota</taxon>
        <taxon>Actinomycetes</taxon>
        <taxon>Micrococcales</taxon>
        <taxon>Microbacteriaceae</taxon>
        <taxon>Agromyces</taxon>
    </lineage>
</organism>
<dbReference type="EMBL" id="CP094528">
    <property type="protein sequence ID" value="UOE46193.1"/>
    <property type="molecule type" value="Genomic_DNA"/>
</dbReference>
<evidence type="ECO:0000259" key="3">
    <source>
        <dbReference type="Pfam" id="PF00892"/>
    </source>
</evidence>
<keyword evidence="6" id="KW-1185">Reference proteome</keyword>
<dbReference type="SUPFAM" id="SSF46785">
    <property type="entry name" value="Winged helix' DNA-binding domain"/>
    <property type="match status" value="1"/>
</dbReference>
<dbReference type="InterPro" id="IPR000620">
    <property type="entry name" value="EamA_dom"/>
</dbReference>
<dbReference type="PANTHER" id="PTHR33169">
    <property type="entry name" value="PADR-FAMILY TRANSCRIPTIONAL REGULATOR"/>
    <property type="match status" value="1"/>
</dbReference>
<dbReference type="Pfam" id="PF03551">
    <property type="entry name" value="PadR"/>
    <property type="match status" value="1"/>
</dbReference>
<dbReference type="PANTHER" id="PTHR33169:SF26">
    <property type="entry name" value="CONSERVED PROTEIN"/>
    <property type="match status" value="1"/>
</dbReference>
<feature type="transmembrane region" description="Helical" evidence="2">
    <location>
        <begin position="164"/>
        <end position="185"/>
    </location>
</feature>
<dbReference type="Proteomes" id="UP000832097">
    <property type="component" value="Chromosome"/>
</dbReference>
<keyword evidence="2" id="KW-0472">Membrane</keyword>
<dbReference type="InterPro" id="IPR036390">
    <property type="entry name" value="WH_DNA-bd_sf"/>
</dbReference>
<dbReference type="Gene3D" id="1.10.10.10">
    <property type="entry name" value="Winged helix-like DNA-binding domain superfamily/Winged helix DNA-binding domain"/>
    <property type="match status" value="1"/>
</dbReference>
<dbReference type="InterPro" id="IPR005149">
    <property type="entry name" value="Tscrpt_reg_PadR_N"/>
</dbReference>
<feature type="domain" description="Transcription regulator PadR N-terminal" evidence="4">
    <location>
        <begin position="320"/>
        <end position="392"/>
    </location>
</feature>
<feature type="transmembrane region" description="Helical" evidence="2">
    <location>
        <begin position="256"/>
        <end position="277"/>
    </location>
</feature>